<dbReference type="CDD" id="cd09971">
    <property type="entry name" value="SdiA-regulated"/>
    <property type="match status" value="1"/>
</dbReference>
<dbReference type="InterPro" id="IPR009722">
    <property type="entry name" value="YjiK/CarP"/>
</dbReference>
<dbReference type="SUPFAM" id="SSF50956">
    <property type="entry name" value="Thermostable phytase (3-phytase)"/>
    <property type="match status" value="1"/>
</dbReference>
<evidence type="ECO:0000256" key="4">
    <source>
        <dbReference type="ARBA" id="ARBA00023136"/>
    </source>
</evidence>
<comment type="subcellular location">
    <subcellularLocation>
        <location evidence="1">Cell membrane</location>
    </subcellularLocation>
</comment>
<name>A0A0C4WU98_9GAMM</name>
<dbReference type="Gene3D" id="2.120.10.30">
    <property type="entry name" value="TolB, C-terminal domain"/>
    <property type="match status" value="1"/>
</dbReference>
<evidence type="ECO:0000313" key="6">
    <source>
        <dbReference type="Proteomes" id="UP000068210"/>
    </source>
</evidence>
<dbReference type="RefSeq" id="WP_052263944.1">
    <property type="nucleotide sequence ID" value="NZ_CP010415.1"/>
</dbReference>
<dbReference type="GO" id="GO:0005886">
    <property type="term" value="C:plasma membrane"/>
    <property type="evidence" value="ECO:0007669"/>
    <property type="project" value="UniProtKB-SubCell"/>
</dbReference>
<protein>
    <submittedName>
        <fullName evidence="5">Uncharacterized protein</fullName>
    </submittedName>
</protein>
<keyword evidence="6" id="KW-1185">Reference proteome</keyword>
<dbReference type="Proteomes" id="UP000068210">
    <property type="component" value="Chromosome"/>
</dbReference>
<dbReference type="STRING" id="1328314.Achr_25800"/>
<evidence type="ECO:0000256" key="1">
    <source>
        <dbReference type="ARBA" id="ARBA00004236"/>
    </source>
</evidence>
<dbReference type="AlphaFoldDB" id="A0A0C4WU98"/>
<organism evidence="5 6">
    <name type="scientific">Azotobacter chroococcum NCIMB 8003</name>
    <dbReference type="NCBI Taxonomy" id="1328314"/>
    <lineage>
        <taxon>Bacteria</taxon>
        <taxon>Pseudomonadati</taxon>
        <taxon>Pseudomonadota</taxon>
        <taxon>Gammaproteobacteria</taxon>
        <taxon>Pseudomonadales</taxon>
        <taxon>Pseudomonadaceae</taxon>
        <taxon>Azotobacter</taxon>
    </lineage>
</organism>
<keyword evidence="4" id="KW-0472">Membrane</keyword>
<dbReference type="KEGG" id="acx:Achr_25800"/>
<keyword evidence="3" id="KW-1003">Cell membrane</keyword>
<dbReference type="EMBL" id="CP010415">
    <property type="protein sequence ID" value="AJE22007.1"/>
    <property type="molecule type" value="Genomic_DNA"/>
</dbReference>
<dbReference type="Pfam" id="PF06977">
    <property type="entry name" value="SdiA-regulated"/>
    <property type="match status" value="1"/>
</dbReference>
<dbReference type="HOGENOM" id="CLU_055438_0_0_6"/>
<gene>
    <name evidence="5" type="ORF">Achr_25800</name>
</gene>
<evidence type="ECO:0000313" key="5">
    <source>
        <dbReference type="EMBL" id="AJE22007.1"/>
    </source>
</evidence>
<comment type="similarity">
    <text evidence="2">Belongs to the YjiK family.</text>
</comment>
<proteinExistence type="inferred from homology"/>
<evidence type="ECO:0000256" key="3">
    <source>
        <dbReference type="ARBA" id="ARBA00022475"/>
    </source>
</evidence>
<reference evidence="5 6" key="1">
    <citation type="journal article" date="2015" name="PLoS ONE">
        <title>Azotobacter Genomes: The Genome of Azotobacter chroococcum NCIMB 8003 (ATCC 4412).</title>
        <authorList>
            <person name="Robson R.L."/>
            <person name="Jones R."/>
            <person name="Robson R.M."/>
            <person name="Schwartz A."/>
            <person name="Richardson T.H."/>
        </authorList>
    </citation>
    <scope>NUCLEOTIDE SEQUENCE [LARGE SCALE GENOMIC DNA]</scope>
    <source>
        <strain evidence="5 6">NCIMB 8003</strain>
    </source>
</reference>
<accession>A0A0C4WU98</accession>
<dbReference type="InterPro" id="IPR011042">
    <property type="entry name" value="6-blade_b-propeller_TolB-like"/>
</dbReference>
<sequence length="317" mass="34982">MPAQTTSPRRLMPRHHRLYLLLAIAVLALAGLAGARLPGYELLHLHLFDHWSGKPATGDSLWLPNYRVRIDAKPIAGIENLSGITYDHDRNRLLTVSNGGAAEILALDRNGEVLERYRLEGFVDIEGLAYLGNGRLVLAEEIAQRLSFVDLPAAGETIKATQARTLTLEIDPSRQNKGFEGIAYAADGDRLFVVKERDPLRLYEIRGAGAALEGRLQLHVRDLSAWLERSVSARDLSDVHYDPQTGHLVLLSDESKLLVELDGEGDFVSFRSLRGPISDLGESAPQPEGVTMDAEGNLYVVSEPNLFYVFQHDGASR</sequence>
<evidence type="ECO:0000256" key="2">
    <source>
        <dbReference type="ARBA" id="ARBA00009852"/>
    </source>
</evidence>